<feature type="chain" id="PRO_5043586451" description="RCC1-like domain-containing protein" evidence="3">
    <location>
        <begin position="27"/>
        <end position="433"/>
    </location>
</feature>
<dbReference type="InterPro" id="IPR000408">
    <property type="entry name" value="Reg_chr_condens"/>
</dbReference>
<dbReference type="EMBL" id="JANCYU010000003">
    <property type="protein sequence ID" value="KAK4522310.1"/>
    <property type="molecule type" value="Genomic_DNA"/>
</dbReference>
<evidence type="ECO:0000313" key="6">
    <source>
        <dbReference type="Proteomes" id="UP001300502"/>
    </source>
</evidence>
<keyword evidence="6" id="KW-1185">Reference proteome</keyword>
<feature type="repeat" description="RCC1" evidence="2">
    <location>
        <begin position="323"/>
        <end position="375"/>
    </location>
</feature>
<dbReference type="PANTHER" id="PTHR22870:SF445">
    <property type="match status" value="1"/>
</dbReference>
<accession>A0AAV9I321</accession>
<dbReference type="SUPFAM" id="SSF50985">
    <property type="entry name" value="RCC1/BLIP-II"/>
    <property type="match status" value="1"/>
</dbReference>
<name>A0AAV9I321_9RHOD</name>
<dbReference type="InterPro" id="IPR058923">
    <property type="entry name" value="RCC1-like_dom"/>
</dbReference>
<gene>
    <name evidence="5" type="ORF">GAYE_HPESCF16G0190</name>
</gene>
<proteinExistence type="predicted"/>
<dbReference type="AlphaFoldDB" id="A0AAV9I321"/>
<feature type="signal peptide" evidence="3">
    <location>
        <begin position="1"/>
        <end position="26"/>
    </location>
</feature>
<comment type="caution">
    <text evidence="5">The sequence shown here is derived from an EMBL/GenBank/DDBJ whole genome shotgun (WGS) entry which is preliminary data.</text>
</comment>
<feature type="repeat" description="RCC1" evidence="2">
    <location>
        <begin position="376"/>
        <end position="427"/>
    </location>
</feature>
<evidence type="ECO:0000256" key="3">
    <source>
        <dbReference type="SAM" id="SignalP"/>
    </source>
</evidence>
<dbReference type="PANTHER" id="PTHR22870">
    <property type="entry name" value="REGULATOR OF CHROMOSOME CONDENSATION"/>
    <property type="match status" value="1"/>
</dbReference>
<keyword evidence="3" id="KW-0732">Signal</keyword>
<evidence type="ECO:0000313" key="5">
    <source>
        <dbReference type="EMBL" id="KAK4522310.1"/>
    </source>
</evidence>
<protein>
    <recommendedName>
        <fullName evidence="4">RCC1-like domain-containing protein</fullName>
    </recommendedName>
</protein>
<dbReference type="Pfam" id="PF25390">
    <property type="entry name" value="WD40_RLD"/>
    <property type="match status" value="1"/>
</dbReference>
<feature type="repeat" description="RCC1" evidence="2">
    <location>
        <begin position="265"/>
        <end position="322"/>
    </location>
</feature>
<dbReference type="Proteomes" id="UP001300502">
    <property type="component" value="Unassembled WGS sequence"/>
</dbReference>
<feature type="repeat" description="RCC1" evidence="2">
    <location>
        <begin position="208"/>
        <end position="264"/>
    </location>
</feature>
<dbReference type="PRINTS" id="PR00633">
    <property type="entry name" value="RCCNDNSATION"/>
</dbReference>
<dbReference type="InterPro" id="IPR009091">
    <property type="entry name" value="RCC1/BLIP-II"/>
</dbReference>
<feature type="domain" description="RCC1-like" evidence="4">
    <location>
        <begin position="183"/>
        <end position="424"/>
    </location>
</feature>
<dbReference type="InterPro" id="IPR051210">
    <property type="entry name" value="Ub_ligase/GEF_domain"/>
</dbReference>
<organism evidence="5 6">
    <name type="scientific">Galdieria yellowstonensis</name>
    <dbReference type="NCBI Taxonomy" id="3028027"/>
    <lineage>
        <taxon>Eukaryota</taxon>
        <taxon>Rhodophyta</taxon>
        <taxon>Bangiophyceae</taxon>
        <taxon>Galdieriales</taxon>
        <taxon>Galdieriaceae</taxon>
        <taxon>Galdieria</taxon>
    </lineage>
</organism>
<evidence type="ECO:0000256" key="1">
    <source>
        <dbReference type="ARBA" id="ARBA00022737"/>
    </source>
</evidence>
<keyword evidence="1" id="KW-0677">Repeat</keyword>
<reference evidence="5 6" key="1">
    <citation type="submission" date="2022-07" db="EMBL/GenBank/DDBJ databases">
        <title>Genome-wide signatures of adaptation to extreme environments.</title>
        <authorList>
            <person name="Cho C.H."/>
            <person name="Yoon H.S."/>
        </authorList>
    </citation>
    <scope>NUCLEOTIDE SEQUENCE [LARGE SCALE GENOMIC DNA]</scope>
    <source>
        <strain evidence="5 6">108.79 E11</strain>
    </source>
</reference>
<evidence type="ECO:0000259" key="4">
    <source>
        <dbReference type="Pfam" id="PF25390"/>
    </source>
</evidence>
<dbReference type="PROSITE" id="PS50012">
    <property type="entry name" value="RCC1_3"/>
    <property type="match status" value="4"/>
</dbReference>
<dbReference type="Gene3D" id="2.130.10.30">
    <property type="entry name" value="Regulator of chromosome condensation 1/beta-lactamase-inhibitor protein II"/>
    <property type="match status" value="2"/>
</dbReference>
<sequence>MSFWRLKIVACSIAMACSYKVSYASAEAVSKSYESWNIFSWFQSKSDDSKLAKKKTRLLFWGGQSTDGKFSGTTDQVESVSLSASNATLGNKKSSLPKSAQVSCEDIQNILYWNSCFALLSKKGDICLYRGDGEPLKLLESGNVRFTGIAVSPIDQKLLAWTRQGELFEAEYSESPVFRKTSQKWLGQHKLEQIHCGKNHCLALTQKGLVLSWGLSDAFGQLGRGSQATSKVACETPEVVRLPQDIQVQKVCCGDTHSALLTKDGTVWTCGSNQWLQLGNKEEPWKEAVGANSTFQKVEGIGQRVATDISCGANHTLILIKDGTVYSCGFGQWGQLGHHNYAHFSPLSRISWLDNIGRVKNIAAGANHSCLVTTDGKLYSLGANFAGQLGVGTLQPSSVPRLVKSLDKFYVDRVFCFGDWTAVVALEENELNL</sequence>
<evidence type="ECO:0000256" key="2">
    <source>
        <dbReference type="PROSITE-ProRule" id="PRU00235"/>
    </source>
</evidence>